<keyword evidence="1 6" id="KW-0963">Cytoplasm</keyword>
<evidence type="ECO:0000256" key="5">
    <source>
        <dbReference type="ARBA" id="ARBA00023134"/>
    </source>
</evidence>
<dbReference type="Gene3D" id="6.10.250.2860">
    <property type="match status" value="1"/>
</dbReference>
<dbReference type="InterPro" id="IPR030394">
    <property type="entry name" value="G_HFLX_dom"/>
</dbReference>
<evidence type="ECO:0000259" key="9">
    <source>
        <dbReference type="PROSITE" id="PS51705"/>
    </source>
</evidence>
<dbReference type="PANTHER" id="PTHR10229:SF0">
    <property type="entry name" value="GTP-BINDING PROTEIN 6-RELATED"/>
    <property type="match status" value="1"/>
</dbReference>
<dbReference type="GO" id="GO:0005737">
    <property type="term" value="C:cytoplasm"/>
    <property type="evidence" value="ECO:0007669"/>
    <property type="project" value="UniProtKB-SubCell"/>
</dbReference>
<dbReference type="PANTHER" id="PTHR10229">
    <property type="entry name" value="GTP-BINDING PROTEIN HFLX"/>
    <property type="match status" value="1"/>
</dbReference>
<dbReference type="InterPro" id="IPR042108">
    <property type="entry name" value="GTPase_HflX_N_sf"/>
</dbReference>
<dbReference type="Proteomes" id="UP000279029">
    <property type="component" value="Chromosome"/>
</dbReference>
<evidence type="ECO:0000313" key="10">
    <source>
        <dbReference type="EMBL" id="VDN46467.1"/>
    </source>
</evidence>
<dbReference type="Gene3D" id="3.40.50.300">
    <property type="entry name" value="P-loop containing nucleotide triphosphate hydrolases"/>
    <property type="match status" value="1"/>
</dbReference>
<proteinExistence type="inferred from homology"/>
<dbReference type="EMBL" id="LR130778">
    <property type="protein sequence ID" value="VDN46467.1"/>
    <property type="molecule type" value="Genomic_DNA"/>
</dbReference>
<dbReference type="Pfam" id="PF16360">
    <property type="entry name" value="GTP-bdg_M"/>
    <property type="match status" value="1"/>
</dbReference>
<dbReference type="GO" id="GO:0005525">
    <property type="term" value="F:GTP binding"/>
    <property type="evidence" value="ECO:0007669"/>
    <property type="project" value="UniProtKB-UniRule"/>
</dbReference>
<dbReference type="SUPFAM" id="SSF52540">
    <property type="entry name" value="P-loop containing nucleoside triphosphate hydrolases"/>
    <property type="match status" value="1"/>
</dbReference>
<dbReference type="HAMAP" id="MF_00900">
    <property type="entry name" value="GTPase_HflX"/>
    <property type="match status" value="1"/>
</dbReference>
<comment type="similarity">
    <text evidence="6">Belongs to the TRAFAC class OBG-HflX-like GTPase superfamily. HflX GTPase family.</text>
</comment>
<dbReference type="InterPro" id="IPR025121">
    <property type="entry name" value="GTPase_HflX_N"/>
</dbReference>
<feature type="domain" description="Hflx-type G" evidence="9">
    <location>
        <begin position="202"/>
        <end position="366"/>
    </location>
</feature>
<comment type="subcellular location">
    <subcellularLocation>
        <location evidence="6">Cytoplasm</location>
    </subcellularLocation>
    <text evidence="6">May associate with membranes.</text>
</comment>
<dbReference type="KEGG" id="cbar:PATL70BA_0604"/>
<evidence type="ECO:0000256" key="3">
    <source>
        <dbReference type="ARBA" id="ARBA00022741"/>
    </source>
</evidence>
<evidence type="ECO:0000256" key="7">
    <source>
        <dbReference type="PIRSR" id="PIRSR006809-1"/>
    </source>
</evidence>
<dbReference type="GO" id="GO:0043022">
    <property type="term" value="F:ribosome binding"/>
    <property type="evidence" value="ECO:0007669"/>
    <property type="project" value="TreeGrafter"/>
</dbReference>
<evidence type="ECO:0000256" key="4">
    <source>
        <dbReference type="ARBA" id="ARBA00022842"/>
    </source>
</evidence>
<feature type="binding site" evidence="7">
    <location>
        <begin position="208"/>
        <end position="215"/>
    </location>
    <ligand>
        <name>GTP</name>
        <dbReference type="ChEBI" id="CHEBI:37565"/>
    </ligand>
</feature>
<gene>
    <name evidence="6 10" type="primary">hflX</name>
    <name evidence="10" type="ORF">PATL70BA_0604</name>
</gene>
<evidence type="ECO:0000256" key="1">
    <source>
        <dbReference type="ARBA" id="ARBA00022490"/>
    </source>
</evidence>
<organism evidence="10 11">
    <name type="scientific">Petrocella atlantisensis</name>
    <dbReference type="NCBI Taxonomy" id="2173034"/>
    <lineage>
        <taxon>Bacteria</taxon>
        <taxon>Bacillati</taxon>
        <taxon>Bacillota</taxon>
        <taxon>Clostridia</taxon>
        <taxon>Lachnospirales</taxon>
        <taxon>Vallitaleaceae</taxon>
        <taxon>Petrocella</taxon>
    </lineage>
</organism>
<dbReference type="CDD" id="cd01878">
    <property type="entry name" value="HflX"/>
    <property type="match status" value="1"/>
</dbReference>
<dbReference type="Pfam" id="PF01926">
    <property type="entry name" value="MMR_HSR1"/>
    <property type="match status" value="1"/>
</dbReference>
<protein>
    <recommendedName>
        <fullName evidence="6">GTPase HflX</fullName>
    </recommendedName>
    <alternativeName>
        <fullName evidence="6">GTP-binding protein HflX</fullName>
    </alternativeName>
</protein>
<evidence type="ECO:0000313" key="11">
    <source>
        <dbReference type="Proteomes" id="UP000279029"/>
    </source>
</evidence>
<dbReference type="InterPro" id="IPR016496">
    <property type="entry name" value="GTPase_HflX"/>
</dbReference>
<dbReference type="PROSITE" id="PS51705">
    <property type="entry name" value="G_HFLX"/>
    <property type="match status" value="1"/>
</dbReference>
<dbReference type="RefSeq" id="WP_125135974.1">
    <property type="nucleotide sequence ID" value="NZ_LR130778.1"/>
</dbReference>
<feature type="binding site" evidence="7">
    <location>
        <begin position="255"/>
        <end position="258"/>
    </location>
    <ligand>
        <name>GTP</name>
        <dbReference type="ChEBI" id="CHEBI:37565"/>
    </ligand>
</feature>
<dbReference type="GO" id="GO:0003924">
    <property type="term" value="F:GTPase activity"/>
    <property type="evidence" value="ECO:0007669"/>
    <property type="project" value="UniProtKB-UniRule"/>
</dbReference>
<comment type="cofactor">
    <cofactor evidence="8">
        <name>Mg(2+)</name>
        <dbReference type="ChEBI" id="CHEBI:18420"/>
    </cofactor>
</comment>
<dbReference type="InterPro" id="IPR006073">
    <property type="entry name" value="GTP-bd"/>
</dbReference>
<keyword evidence="11" id="KW-1185">Reference proteome</keyword>
<keyword evidence="5 6" id="KW-0342">GTP-binding</keyword>
<sequence length="422" mass="47711">MEEQIKNEIEEKAILIAICPQNKEEEVESAIDELEELAKTAGASTLVKVIQNRDKPHPATYFGKGKVEELKEMVEQYEITTIICDDELSPAQLKNLSEALDVKIVDRPILIMDIFARHAHTKEGILQVEMAQMRYRLSRLSGLGKSLSRLGGGIGTRGPGEKKLETDKRHIRRRIDMLKEELEKIHSSRHLLREGRAKQGKPIIAIVGYTNAGKSTLLNHLTDAGVLQEDMLFATLYPTTRNMVLPEGKEVLMVDTVGFIRKLPHHIVEAFKSTLEEVVYADVLIHMVDATNPDANKHIQVVHETLLELGAEKTPMLTLLNKCDRDNVDDDLWDEKAFANIRVSALTGDGIYKVLEALEQHLLQGQRLMKIIIPYHQGQILQKLRTYGQILEESYVNEGTYVEVYIEEAYINKYNLGSMVVG</sequence>
<reference evidence="10 11" key="1">
    <citation type="submission" date="2018-09" db="EMBL/GenBank/DDBJ databases">
        <authorList>
            <person name="Postec A."/>
        </authorList>
    </citation>
    <scope>NUCLEOTIDE SEQUENCE [LARGE SCALE GENOMIC DNA]</scope>
    <source>
        <strain evidence="10">70B-A</strain>
    </source>
</reference>
<keyword evidence="4 8" id="KW-0460">Magnesium</keyword>
<feature type="binding site" evidence="7">
    <location>
        <begin position="344"/>
        <end position="346"/>
    </location>
    <ligand>
        <name>GTP</name>
        <dbReference type="ChEBI" id="CHEBI:37565"/>
    </ligand>
</feature>
<dbReference type="FunFam" id="3.40.50.11060:FF:000001">
    <property type="entry name" value="GTPase HflX"/>
    <property type="match status" value="1"/>
</dbReference>
<dbReference type="OrthoDB" id="9812272at2"/>
<comment type="function">
    <text evidence="6">GTPase that associates with the 50S ribosomal subunit and may have a role during protein synthesis or ribosome biogenesis.</text>
</comment>
<evidence type="ECO:0000256" key="8">
    <source>
        <dbReference type="PIRSR" id="PIRSR006809-2"/>
    </source>
</evidence>
<dbReference type="InterPro" id="IPR027417">
    <property type="entry name" value="P-loop_NTPase"/>
</dbReference>
<keyword evidence="2 8" id="KW-0479">Metal-binding</keyword>
<feature type="binding site" evidence="8">
    <location>
        <position position="215"/>
    </location>
    <ligand>
        <name>Mg(2+)</name>
        <dbReference type="ChEBI" id="CHEBI:18420"/>
    </ligand>
</feature>
<feature type="binding site" evidence="8">
    <location>
        <position position="235"/>
    </location>
    <ligand>
        <name>Mg(2+)</name>
        <dbReference type="ChEBI" id="CHEBI:18420"/>
    </ligand>
</feature>
<evidence type="ECO:0000256" key="2">
    <source>
        <dbReference type="ARBA" id="ARBA00022723"/>
    </source>
</evidence>
<dbReference type="PRINTS" id="PR00326">
    <property type="entry name" value="GTP1OBG"/>
</dbReference>
<dbReference type="Pfam" id="PF13167">
    <property type="entry name" value="GTP-bdg_N"/>
    <property type="match status" value="1"/>
</dbReference>
<accession>A0A3P7PPW5</accession>
<comment type="subunit">
    <text evidence="6">Monomer. Associates with the 50S ribosomal subunit.</text>
</comment>
<dbReference type="PIRSF" id="PIRSF006809">
    <property type="entry name" value="GTP-binding_hflX_prd"/>
    <property type="match status" value="1"/>
</dbReference>
<dbReference type="GO" id="GO:0046872">
    <property type="term" value="F:metal ion binding"/>
    <property type="evidence" value="ECO:0007669"/>
    <property type="project" value="UniProtKB-KW"/>
</dbReference>
<name>A0A3P7PPW5_9FIRM</name>
<dbReference type="Gene3D" id="3.40.50.11060">
    <property type="entry name" value="GTPase HflX, N-terminal domain"/>
    <property type="match status" value="1"/>
</dbReference>
<dbReference type="InterPro" id="IPR032305">
    <property type="entry name" value="GTP-bd_M"/>
</dbReference>
<keyword evidence="3 6" id="KW-0547">Nucleotide-binding</keyword>
<dbReference type="AlphaFoldDB" id="A0A3P7PPW5"/>
<feature type="binding site" evidence="7">
    <location>
        <begin position="321"/>
        <end position="324"/>
    </location>
    <ligand>
        <name>GTP</name>
        <dbReference type="ChEBI" id="CHEBI:37565"/>
    </ligand>
</feature>
<dbReference type="NCBIfam" id="TIGR03156">
    <property type="entry name" value="GTP_HflX"/>
    <property type="match status" value="1"/>
</dbReference>
<evidence type="ECO:0000256" key="6">
    <source>
        <dbReference type="HAMAP-Rule" id="MF_00900"/>
    </source>
</evidence>